<dbReference type="eggNOG" id="ENOG5033SCI">
    <property type="taxonomic scope" value="Bacteria"/>
</dbReference>
<gene>
    <name evidence="1" type="ordered locus">GPOL_c07040</name>
</gene>
<dbReference type="KEGG" id="gpo:GPOL_c07040"/>
<organism evidence="1 2">
    <name type="scientific">Gordonia polyisoprenivorans (strain DSM 44266 / VH2)</name>
    <dbReference type="NCBI Taxonomy" id="1112204"/>
    <lineage>
        <taxon>Bacteria</taxon>
        <taxon>Bacillati</taxon>
        <taxon>Actinomycetota</taxon>
        <taxon>Actinomycetes</taxon>
        <taxon>Mycobacteriales</taxon>
        <taxon>Gordoniaceae</taxon>
        <taxon>Gordonia</taxon>
    </lineage>
</organism>
<keyword evidence="2" id="KW-1185">Reference proteome</keyword>
<reference evidence="1 2" key="1">
    <citation type="journal article" date="2012" name="Appl. Environ. Microbiol.">
        <title>Involvement of two latex-clearing proteins during rubber degradation and insights into the subsequent degradation pathway revealed by the genome sequence of Gordonia polyisoprenivorans strain VH2.</title>
        <authorList>
            <person name="Hiessl S."/>
            <person name="Schuldes J."/>
            <person name="Thurmer A."/>
            <person name="Halbsguth T."/>
            <person name="Broker D."/>
            <person name="Angelov A."/>
            <person name="Liebl W."/>
            <person name="Daniel R."/>
            <person name="Steinbuchel A."/>
        </authorList>
    </citation>
    <scope>NUCLEOTIDE SEQUENCE [LARGE SCALE GENOMIC DNA]</scope>
    <source>
        <strain evidence="2">DSM 44266 / VH2</strain>
    </source>
</reference>
<name>H6MWW7_GORPV</name>
<dbReference type="EMBL" id="CP003119">
    <property type="protein sequence ID" value="AFA71773.1"/>
    <property type="molecule type" value="Genomic_DNA"/>
</dbReference>
<dbReference type="InterPro" id="IPR016136">
    <property type="entry name" value="DNA_helicase_N/primase_C"/>
</dbReference>
<dbReference type="AlphaFoldDB" id="H6MWW7"/>
<dbReference type="RefSeq" id="WP_014358737.1">
    <property type="nucleotide sequence ID" value="NC_016906.1"/>
</dbReference>
<dbReference type="Gene3D" id="1.10.860.10">
    <property type="entry name" value="DNAb Helicase, Chain A"/>
    <property type="match status" value="1"/>
</dbReference>
<evidence type="ECO:0000313" key="1">
    <source>
        <dbReference type="EMBL" id="AFA71773.1"/>
    </source>
</evidence>
<sequence>MTVVDHYSPSTCINDRGYDGVEMETVDQHGHIPGHQNSAYQDALDDDDARTAIAEREFLTAILWSPPSTTTAVVHAILGAPDQRTTQPLDDVLPDLNALFVNSIHASVFAAIAAMVDENQPVTPALVLARLDTTVTSRRHRHLHRSLLLELTAPAGYSHPHHGAVLPHLAVSLIEAWYRRGYIRFIDRMRHGMTDLPTTELPHLRDDLLAMSRAADTRMLAITERLARI</sequence>
<dbReference type="GeneID" id="90162152"/>
<dbReference type="Proteomes" id="UP000009154">
    <property type="component" value="Chromosome"/>
</dbReference>
<accession>H6MWW7</accession>
<proteinExistence type="predicted"/>
<protein>
    <submittedName>
        <fullName evidence="1">Uncharacterized protein</fullName>
    </submittedName>
</protein>
<evidence type="ECO:0000313" key="2">
    <source>
        <dbReference type="Proteomes" id="UP000009154"/>
    </source>
</evidence>
<dbReference type="HOGENOM" id="CLU_1169342_0_0_11"/>